<dbReference type="GeneTree" id="ENSGT00390000001663"/>
<feature type="compositionally biased region" description="Polar residues" evidence="1">
    <location>
        <begin position="204"/>
        <end position="214"/>
    </location>
</feature>
<dbReference type="AlphaFoldDB" id="A0AAY5K3E2"/>
<reference evidence="2" key="3">
    <citation type="submission" date="2025-09" db="UniProtKB">
        <authorList>
            <consortium name="Ensembl"/>
        </authorList>
    </citation>
    <scope>IDENTIFICATION</scope>
</reference>
<proteinExistence type="predicted"/>
<dbReference type="Proteomes" id="UP000265140">
    <property type="component" value="Chromosome 10"/>
</dbReference>
<feature type="region of interest" description="Disordered" evidence="1">
    <location>
        <begin position="204"/>
        <end position="241"/>
    </location>
</feature>
<organism evidence="2 3">
    <name type="scientific">Esox lucius</name>
    <name type="common">Northern pike</name>
    <dbReference type="NCBI Taxonomy" id="8010"/>
    <lineage>
        <taxon>Eukaryota</taxon>
        <taxon>Metazoa</taxon>
        <taxon>Chordata</taxon>
        <taxon>Craniata</taxon>
        <taxon>Vertebrata</taxon>
        <taxon>Euteleostomi</taxon>
        <taxon>Actinopterygii</taxon>
        <taxon>Neopterygii</taxon>
        <taxon>Teleostei</taxon>
        <taxon>Protacanthopterygii</taxon>
        <taxon>Esociformes</taxon>
        <taxon>Esocidae</taxon>
        <taxon>Esox</taxon>
    </lineage>
</organism>
<dbReference type="GeneID" id="117594994"/>
<protein>
    <submittedName>
        <fullName evidence="2">Uncharacterized protein</fullName>
    </submittedName>
</protein>
<sequence>MSTAIIISVVKEIRSHYKQWNAIKDDKKFLEIAASFMSEYCGHKINIKIKDMGDFIFTIGGQDNTIYKGDKDKAEDWENAFLPSKSVKMEVLGAVKNLTFPNECAELVIMLCEDRQVYAYDGEEMHLVASSLKDLFDSGLQYPGIPTFNYGQRFENMSKKEWEEPKPEHDRKDVMSDTEFLENINQLILFDQKQEQYLIRSSLDSTKTESNMDGNNHKKNKKQTTSHSRKHTGQRKKPSKAQICHELCCKPRLMPDKHPYFLIQT</sequence>
<dbReference type="InterPro" id="IPR003360">
    <property type="entry name" value="US22-like"/>
</dbReference>
<dbReference type="RefSeq" id="XP_034150737.1">
    <property type="nucleotide sequence ID" value="XM_034294846.1"/>
</dbReference>
<dbReference type="Ensembl" id="ENSELUT00000101423.1">
    <property type="protein sequence ID" value="ENSELUP00000082705.1"/>
    <property type="gene ID" value="ENSELUG00000043572.1"/>
</dbReference>
<name>A0AAY5K3E2_ESOLU</name>
<dbReference type="Pfam" id="PF02393">
    <property type="entry name" value="US22"/>
    <property type="match status" value="1"/>
</dbReference>
<feature type="compositionally biased region" description="Basic residues" evidence="1">
    <location>
        <begin position="217"/>
        <end position="239"/>
    </location>
</feature>
<reference evidence="2 3" key="1">
    <citation type="submission" date="2020-02" db="EMBL/GenBank/DDBJ databases">
        <title>Esox lucius (northern pike) genome, fEsoLuc1, primary haplotype.</title>
        <authorList>
            <person name="Myers G."/>
            <person name="Karagic N."/>
            <person name="Meyer A."/>
            <person name="Pippel M."/>
            <person name="Reichard M."/>
            <person name="Winkler S."/>
            <person name="Tracey A."/>
            <person name="Sims Y."/>
            <person name="Howe K."/>
            <person name="Rhie A."/>
            <person name="Formenti G."/>
            <person name="Durbin R."/>
            <person name="Fedrigo O."/>
            <person name="Jarvis E.D."/>
        </authorList>
    </citation>
    <scope>NUCLEOTIDE SEQUENCE [LARGE SCALE GENOMIC DNA]</scope>
</reference>
<accession>A0AAY5K3E2</accession>
<evidence type="ECO:0000313" key="3">
    <source>
        <dbReference type="Proteomes" id="UP000265140"/>
    </source>
</evidence>
<keyword evidence="3" id="KW-1185">Reference proteome</keyword>
<evidence type="ECO:0000313" key="2">
    <source>
        <dbReference type="Ensembl" id="ENSELUP00000082705.1"/>
    </source>
</evidence>
<evidence type="ECO:0000256" key="1">
    <source>
        <dbReference type="SAM" id="MobiDB-lite"/>
    </source>
</evidence>
<reference evidence="2" key="2">
    <citation type="submission" date="2025-08" db="UniProtKB">
        <authorList>
            <consortium name="Ensembl"/>
        </authorList>
    </citation>
    <scope>IDENTIFICATION</scope>
</reference>